<dbReference type="AlphaFoldDB" id="A0A2P2JR67"/>
<sequence length="48" mass="5451">MPPFFAQIIIPIQVKLGTCLGFQCFNNNKSRIAGKKKRLRVSCCELHT</sequence>
<reference evidence="1" key="1">
    <citation type="submission" date="2018-02" db="EMBL/GenBank/DDBJ databases">
        <title>Rhizophora mucronata_Transcriptome.</title>
        <authorList>
            <person name="Meera S.P."/>
            <person name="Sreeshan A."/>
            <person name="Augustine A."/>
        </authorList>
    </citation>
    <scope>NUCLEOTIDE SEQUENCE</scope>
    <source>
        <tissue evidence="1">Leaf</tissue>
    </source>
</reference>
<accession>A0A2P2JR67</accession>
<name>A0A2P2JR67_RHIMU</name>
<dbReference type="EMBL" id="GGEC01015484">
    <property type="protein sequence ID" value="MBW95967.1"/>
    <property type="molecule type" value="Transcribed_RNA"/>
</dbReference>
<organism evidence="1">
    <name type="scientific">Rhizophora mucronata</name>
    <name type="common">Asiatic mangrove</name>
    <dbReference type="NCBI Taxonomy" id="61149"/>
    <lineage>
        <taxon>Eukaryota</taxon>
        <taxon>Viridiplantae</taxon>
        <taxon>Streptophyta</taxon>
        <taxon>Embryophyta</taxon>
        <taxon>Tracheophyta</taxon>
        <taxon>Spermatophyta</taxon>
        <taxon>Magnoliopsida</taxon>
        <taxon>eudicotyledons</taxon>
        <taxon>Gunneridae</taxon>
        <taxon>Pentapetalae</taxon>
        <taxon>rosids</taxon>
        <taxon>fabids</taxon>
        <taxon>Malpighiales</taxon>
        <taxon>Rhizophoraceae</taxon>
        <taxon>Rhizophora</taxon>
    </lineage>
</organism>
<protein>
    <submittedName>
        <fullName evidence="1">LOS4</fullName>
    </submittedName>
</protein>
<evidence type="ECO:0000313" key="1">
    <source>
        <dbReference type="EMBL" id="MBW95967.1"/>
    </source>
</evidence>
<proteinExistence type="predicted"/>